<dbReference type="KEGG" id="ssm:Spirs_2223"/>
<dbReference type="GO" id="GO:0007165">
    <property type="term" value="P:signal transduction"/>
    <property type="evidence" value="ECO:0007669"/>
    <property type="project" value="UniProtKB-KW"/>
</dbReference>
<evidence type="ECO:0000259" key="12">
    <source>
        <dbReference type="PROSITE" id="PS50111"/>
    </source>
</evidence>
<dbReference type="CDD" id="cd18773">
    <property type="entry name" value="PDC1_HK_sensor"/>
    <property type="match status" value="1"/>
</dbReference>
<reference evidence="14 15" key="1">
    <citation type="journal article" date="2010" name="Stand. Genomic Sci.">
        <title>Complete genome sequence of Spirochaeta smaragdinae type strain (SEBR 4228).</title>
        <authorList>
            <person name="Mavromatis K."/>
            <person name="Yasawong M."/>
            <person name="Chertkov O."/>
            <person name="Lapidus A."/>
            <person name="Lucas S."/>
            <person name="Nolan M."/>
            <person name="Del Rio T.G."/>
            <person name="Tice H."/>
            <person name="Cheng J.F."/>
            <person name="Pitluck S."/>
            <person name="Liolios K."/>
            <person name="Ivanova N."/>
            <person name="Tapia R."/>
            <person name="Han C."/>
            <person name="Bruce D."/>
            <person name="Goodwin L."/>
            <person name="Pati A."/>
            <person name="Chen A."/>
            <person name="Palaniappan K."/>
            <person name="Land M."/>
            <person name="Hauser L."/>
            <person name="Chang Y.J."/>
            <person name="Jeffries C.D."/>
            <person name="Detter J.C."/>
            <person name="Rohde M."/>
            <person name="Brambilla E."/>
            <person name="Spring S."/>
            <person name="Goker M."/>
            <person name="Sikorski J."/>
            <person name="Woyke T."/>
            <person name="Bristow J."/>
            <person name="Eisen J.A."/>
            <person name="Markowitz V."/>
            <person name="Hugenholtz P."/>
            <person name="Klenk H.P."/>
            <person name="Kyrpides N.C."/>
        </authorList>
    </citation>
    <scope>NUCLEOTIDE SEQUENCE [LARGE SCALE GENOMIC DNA]</scope>
    <source>
        <strain evidence="15">DSM 11293 / JCM 15392 / SEBR 4228</strain>
    </source>
</reference>
<organism evidence="14 15">
    <name type="scientific">Sediminispirochaeta smaragdinae (strain DSM 11293 / JCM 15392 / SEBR 4228)</name>
    <name type="common">Spirochaeta smaragdinae</name>
    <dbReference type="NCBI Taxonomy" id="573413"/>
    <lineage>
        <taxon>Bacteria</taxon>
        <taxon>Pseudomonadati</taxon>
        <taxon>Spirochaetota</taxon>
        <taxon>Spirochaetia</taxon>
        <taxon>Spirochaetales</taxon>
        <taxon>Spirochaetaceae</taxon>
        <taxon>Sediminispirochaeta</taxon>
    </lineage>
</organism>
<evidence type="ECO:0000313" key="14">
    <source>
        <dbReference type="EMBL" id="ADK81339.1"/>
    </source>
</evidence>
<dbReference type="AlphaFoldDB" id="E1R712"/>
<dbReference type="InterPro" id="IPR004089">
    <property type="entry name" value="MCPsignal_dom"/>
</dbReference>
<comment type="subcellular location">
    <subcellularLocation>
        <location evidence="1">Cell membrane</location>
        <topology evidence="1">Multi-pass membrane protein</topology>
    </subcellularLocation>
</comment>
<dbReference type="GO" id="GO:0005886">
    <property type="term" value="C:plasma membrane"/>
    <property type="evidence" value="ECO:0007669"/>
    <property type="project" value="UniProtKB-SubCell"/>
</dbReference>
<dbReference type="eggNOG" id="COG0840">
    <property type="taxonomic scope" value="Bacteria"/>
</dbReference>
<sequence length="705" mass="76907">MKNGKGIGLRLAIGLFIAILLVIVFLVLVYFSINAVRDRVYHDKAQELERRVEELTQLVDAEISNRKQQVRYLAYSYPLLSSLGERDKRKATEFLQGVENDDHAIDSLVVLASDGTLFASTLSASADISLYYKAGSIAKLGTSAESILISSLPLQDPVSGNHILSFAVPLVAQNKKIGILIYNYNFGFFSGNHIINRSYSNGGYPFIFSQDGIMVTHPSQERIYQDASNDGVAKKVLAASETKGFFRYVFKGKYKYSAYMKMGMMPWYVASTIYESDLLSTSVFLRKLIMFISLISILVIYIAVSLFLNKRIVNRLQTMEKELVEASGGDLTHRLVPKHNDEITSMVTHFNGMLGSFSAFLNKVRNGIANVQISGSDMNANISEVAAAINEINSNIESVKQQIERQAVSTDQTAAAVEELTRNIDSLNDSITDQTSSVTESSAAIEEMTANIGSISKTVVNAKEEIEHMNTASAQGNVKLDNVLLLMDEIVKQSDQLMTANEVISNMASQTNLLSMNAAIEAAHAGEAGKGFSVVADEIRKLAEQSSDQSKIVGKNLMSIKNSIEAVMSAAKETNQEFIGINDAVETVSTIFNVIESSIEEVNAGSSQILEGLERMKEISIEVNQGATEMRGGNQQIIDAVHHLKEISSVTSSAVEEISVGMNQINISVNEIENLSNGNVAAVDQILVSAGAFETREEETKAITG</sequence>
<dbReference type="Proteomes" id="UP000002318">
    <property type="component" value="Chromosome"/>
</dbReference>
<dbReference type="InterPro" id="IPR033479">
    <property type="entry name" value="dCache_1"/>
</dbReference>
<dbReference type="Pfam" id="PF00015">
    <property type="entry name" value="MCPsignal"/>
    <property type="match status" value="1"/>
</dbReference>
<dbReference type="OrthoDB" id="9762005at2"/>
<keyword evidence="3" id="KW-0145">Chemotaxis</keyword>
<keyword evidence="10" id="KW-0175">Coiled coil</keyword>
<keyword evidence="15" id="KW-1185">Reference proteome</keyword>
<dbReference type="PROSITE" id="PS50111">
    <property type="entry name" value="CHEMOTAXIS_TRANSDUC_2"/>
    <property type="match status" value="1"/>
</dbReference>
<dbReference type="CDD" id="cd12912">
    <property type="entry name" value="PDC2_MCP_like"/>
    <property type="match status" value="1"/>
</dbReference>
<keyword evidence="5 11" id="KW-1133">Transmembrane helix</keyword>
<evidence type="ECO:0000259" key="13">
    <source>
        <dbReference type="PROSITE" id="PS50885"/>
    </source>
</evidence>
<evidence type="ECO:0000256" key="6">
    <source>
        <dbReference type="ARBA" id="ARBA00023136"/>
    </source>
</evidence>
<dbReference type="SMART" id="SM00283">
    <property type="entry name" value="MA"/>
    <property type="match status" value="1"/>
</dbReference>
<feature type="domain" description="HAMP" evidence="13">
    <location>
        <begin position="310"/>
        <end position="362"/>
    </location>
</feature>
<evidence type="ECO:0000256" key="7">
    <source>
        <dbReference type="ARBA" id="ARBA00023224"/>
    </source>
</evidence>
<dbReference type="GO" id="GO:0006935">
    <property type="term" value="P:chemotaxis"/>
    <property type="evidence" value="ECO:0007669"/>
    <property type="project" value="UniProtKB-KW"/>
</dbReference>
<dbReference type="Gene3D" id="3.30.450.20">
    <property type="entry name" value="PAS domain"/>
    <property type="match status" value="2"/>
</dbReference>
<comment type="similarity">
    <text evidence="8">Belongs to the methyl-accepting chemotaxis (MCP) protein family.</text>
</comment>
<dbReference type="PRINTS" id="PR00260">
    <property type="entry name" value="CHEMTRNSDUCR"/>
</dbReference>
<dbReference type="RefSeq" id="WP_013254802.1">
    <property type="nucleotide sequence ID" value="NC_014364.1"/>
</dbReference>
<dbReference type="InterPro" id="IPR003660">
    <property type="entry name" value="HAMP_dom"/>
</dbReference>
<keyword evidence="2" id="KW-1003">Cell membrane</keyword>
<dbReference type="PANTHER" id="PTHR32089:SF112">
    <property type="entry name" value="LYSOZYME-LIKE PROTEIN-RELATED"/>
    <property type="match status" value="1"/>
</dbReference>
<dbReference type="Pfam" id="PF00672">
    <property type="entry name" value="HAMP"/>
    <property type="match status" value="1"/>
</dbReference>
<feature type="transmembrane region" description="Helical" evidence="11">
    <location>
        <begin position="288"/>
        <end position="309"/>
    </location>
</feature>
<dbReference type="CDD" id="cd06225">
    <property type="entry name" value="HAMP"/>
    <property type="match status" value="1"/>
</dbReference>
<feature type="transmembrane region" description="Helical" evidence="11">
    <location>
        <begin position="12"/>
        <end position="33"/>
    </location>
</feature>
<evidence type="ECO:0000256" key="3">
    <source>
        <dbReference type="ARBA" id="ARBA00022500"/>
    </source>
</evidence>
<proteinExistence type="inferred from homology"/>
<accession>E1R712</accession>
<dbReference type="PANTHER" id="PTHR32089">
    <property type="entry name" value="METHYL-ACCEPTING CHEMOTAXIS PROTEIN MCPB"/>
    <property type="match status" value="1"/>
</dbReference>
<dbReference type="SUPFAM" id="SSF58104">
    <property type="entry name" value="Methyl-accepting chemotaxis protein (MCP) signaling domain"/>
    <property type="match status" value="2"/>
</dbReference>
<keyword evidence="4 11" id="KW-0812">Transmembrane</keyword>
<dbReference type="Gene3D" id="1.10.287.950">
    <property type="entry name" value="Methyl-accepting chemotaxis protein"/>
    <property type="match status" value="1"/>
</dbReference>
<dbReference type="STRING" id="573413.Spirs_2223"/>
<name>E1R712_SEDSS</name>
<protein>
    <submittedName>
        <fullName evidence="14">Methyl-accepting chemotaxis sensory transducer</fullName>
    </submittedName>
</protein>
<dbReference type="Gene3D" id="6.10.340.10">
    <property type="match status" value="1"/>
</dbReference>
<evidence type="ECO:0000256" key="9">
    <source>
        <dbReference type="PROSITE-ProRule" id="PRU00284"/>
    </source>
</evidence>
<keyword evidence="7 9" id="KW-0807">Transducer</keyword>
<dbReference type="SMART" id="SM00304">
    <property type="entry name" value="HAMP"/>
    <property type="match status" value="1"/>
</dbReference>
<feature type="domain" description="Methyl-accepting transducer" evidence="12">
    <location>
        <begin position="409"/>
        <end position="631"/>
    </location>
</feature>
<dbReference type="EMBL" id="CP002116">
    <property type="protein sequence ID" value="ADK81339.1"/>
    <property type="molecule type" value="Genomic_DNA"/>
</dbReference>
<evidence type="ECO:0000256" key="8">
    <source>
        <dbReference type="ARBA" id="ARBA00029447"/>
    </source>
</evidence>
<dbReference type="GO" id="GO:0004888">
    <property type="term" value="F:transmembrane signaling receptor activity"/>
    <property type="evidence" value="ECO:0007669"/>
    <property type="project" value="InterPro"/>
</dbReference>
<dbReference type="Pfam" id="PF02743">
    <property type="entry name" value="dCache_1"/>
    <property type="match status" value="1"/>
</dbReference>
<evidence type="ECO:0000256" key="11">
    <source>
        <dbReference type="SAM" id="Phobius"/>
    </source>
</evidence>
<feature type="coiled-coil region" evidence="10">
    <location>
        <begin position="382"/>
        <end position="465"/>
    </location>
</feature>
<dbReference type="HOGENOM" id="CLU_000445_107_19_12"/>
<dbReference type="InterPro" id="IPR004090">
    <property type="entry name" value="Chemotax_Me-accpt_rcpt"/>
</dbReference>
<keyword evidence="6 11" id="KW-0472">Membrane</keyword>
<evidence type="ECO:0000256" key="5">
    <source>
        <dbReference type="ARBA" id="ARBA00022989"/>
    </source>
</evidence>
<evidence type="ECO:0000256" key="2">
    <source>
        <dbReference type="ARBA" id="ARBA00022475"/>
    </source>
</evidence>
<evidence type="ECO:0000256" key="10">
    <source>
        <dbReference type="SAM" id="Coils"/>
    </source>
</evidence>
<dbReference type="PROSITE" id="PS50885">
    <property type="entry name" value="HAMP"/>
    <property type="match status" value="1"/>
</dbReference>
<evidence type="ECO:0000313" key="15">
    <source>
        <dbReference type="Proteomes" id="UP000002318"/>
    </source>
</evidence>
<evidence type="ECO:0000256" key="4">
    <source>
        <dbReference type="ARBA" id="ARBA00022692"/>
    </source>
</evidence>
<gene>
    <name evidence="14" type="ordered locus">Spirs_2223</name>
</gene>
<evidence type="ECO:0000256" key="1">
    <source>
        <dbReference type="ARBA" id="ARBA00004651"/>
    </source>
</evidence>